<dbReference type="KEGG" id="apr:Apre_0432"/>
<feature type="transmembrane region" description="Helical" evidence="1">
    <location>
        <begin position="359"/>
        <end position="380"/>
    </location>
</feature>
<feature type="transmembrane region" description="Helical" evidence="1">
    <location>
        <begin position="143"/>
        <end position="166"/>
    </location>
</feature>
<dbReference type="STRING" id="525919.Apre_0432"/>
<dbReference type="Proteomes" id="UP000002294">
    <property type="component" value="Chromosome"/>
</dbReference>
<reference evidence="2 3" key="1">
    <citation type="journal article" date="2009" name="Stand. Genomic Sci.">
        <title>Complete genome sequence of Anaerococcus prevotii type strain (PC1).</title>
        <authorList>
            <person name="Labutti K."/>
            <person name="Pukall R."/>
            <person name="Steenblock K."/>
            <person name="Glavina Del Rio T."/>
            <person name="Tice H."/>
            <person name="Copeland A."/>
            <person name="Cheng J.F."/>
            <person name="Lucas S."/>
            <person name="Chen F."/>
            <person name="Nolan M."/>
            <person name="Bruce D."/>
            <person name="Goodwin L."/>
            <person name="Pitluck S."/>
            <person name="Ivanova N."/>
            <person name="Mavromatis K."/>
            <person name="Ovchinnikova G."/>
            <person name="Pati A."/>
            <person name="Chen A."/>
            <person name="Palaniappan K."/>
            <person name="Land M."/>
            <person name="Hauser L."/>
            <person name="Chang Y.J."/>
            <person name="Jeffries C.D."/>
            <person name="Chain P."/>
            <person name="Saunders E."/>
            <person name="Brettin T."/>
            <person name="Detter J.C."/>
            <person name="Han C."/>
            <person name="Goker M."/>
            <person name="Bristow J."/>
            <person name="Eisen J.A."/>
            <person name="Markowitz V."/>
            <person name="Hugenholtz P."/>
            <person name="Kyrpides N.C."/>
            <person name="Klenk H.P."/>
            <person name="Lapidus A."/>
        </authorList>
    </citation>
    <scope>NUCLEOTIDE SEQUENCE [LARGE SCALE GENOMIC DNA]</scope>
    <source>
        <strain evidence="3">ATCC 9321 / DSM 20548 / JCM 6508 / NCTC 11806 / PC1</strain>
    </source>
</reference>
<feature type="transmembrane region" description="Helical" evidence="1">
    <location>
        <begin position="15"/>
        <end position="32"/>
    </location>
</feature>
<feature type="transmembrane region" description="Helical" evidence="1">
    <location>
        <begin position="319"/>
        <end position="339"/>
    </location>
</feature>
<keyword evidence="1" id="KW-0812">Transmembrane</keyword>
<accession>C7RG68</accession>
<dbReference type="EMBL" id="CP001708">
    <property type="protein sequence ID" value="ACV28479.1"/>
    <property type="molecule type" value="Genomic_DNA"/>
</dbReference>
<dbReference type="eggNOG" id="ENOG502ZMJV">
    <property type="taxonomic scope" value="Bacteria"/>
</dbReference>
<evidence type="ECO:0000256" key="1">
    <source>
        <dbReference type="SAM" id="Phobius"/>
    </source>
</evidence>
<name>C7RG68_ANAPD</name>
<feature type="transmembrane region" description="Helical" evidence="1">
    <location>
        <begin position="186"/>
        <end position="212"/>
    </location>
</feature>
<organism evidence="2 3">
    <name type="scientific">Anaerococcus prevotii (strain ATCC 9321 / DSM 20548 / JCM 6508 / NCTC 11806 / PC1)</name>
    <name type="common">Peptostreptococcus prevotii</name>
    <name type="synonym">Peptococcus prevotii</name>
    <dbReference type="NCBI Taxonomy" id="525919"/>
    <lineage>
        <taxon>Bacteria</taxon>
        <taxon>Bacillati</taxon>
        <taxon>Bacillota</taxon>
        <taxon>Tissierellia</taxon>
        <taxon>Tissierellales</taxon>
        <taxon>Peptoniphilaceae</taxon>
        <taxon>Anaerococcus</taxon>
    </lineage>
</organism>
<dbReference type="OrthoDB" id="1693069at2"/>
<keyword evidence="1" id="KW-1133">Transmembrane helix</keyword>
<dbReference type="RefSeq" id="WP_015777391.1">
    <property type="nucleotide sequence ID" value="NC_013171.1"/>
</dbReference>
<dbReference type="AlphaFoldDB" id="C7RG68"/>
<protein>
    <submittedName>
        <fullName evidence="2">Uncharacterized protein</fullName>
    </submittedName>
</protein>
<gene>
    <name evidence="2" type="ordered locus">Apre_0432</name>
</gene>
<keyword evidence="1" id="KW-0472">Membrane</keyword>
<feature type="transmembrane region" description="Helical" evidence="1">
    <location>
        <begin position="386"/>
        <end position="403"/>
    </location>
</feature>
<keyword evidence="3" id="KW-1185">Reference proteome</keyword>
<evidence type="ECO:0000313" key="3">
    <source>
        <dbReference type="Proteomes" id="UP000002294"/>
    </source>
</evidence>
<feature type="transmembrane region" description="Helical" evidence="1">
    <location>
        <begin position="233"/>
        <end position="255"/>
    </location>
</feature>
<dbReference type="HOGENOM" id="CLU_665066_0_0_9"/>
<proteinExistence type="predicted"/>
<evidence type="ECO:0000313" key="2">
    <source>
        <dbReference type="EMBL" id="ACV28479.1"/>
    </source>
</evidence>
<sequence length="413" mass="47308">MRNFKNLIKFTWKRFSIWIILVTVFCTMAVGMSNQNSIRNDYDNFTNNVISMREDLYGKGKNKDIKINEESLDQIAIELLKYKEKYKLLDFDDVYSLDVSAEAQDDYFERLSQNGGYDAHYIYNSIKTDLQQFDKGKFDGSSYYQALIFPIVIFMGLFGLSLTSLEQSSAIYDFTRLMPWKKKDELLMKIGIVFLFGMVIFAINAIVLAFILKTSAFGQILSFPLIGRQICRNILIFLGTSIISTSLGFIAGNFLGHTGLFIMTLAGFELYRENLNITLQVFSTNIADKFYSAVASFEEGLHPFIKTLLSIVYLKVDDIRTILAFILVAAVIFCFALYLSKNQTSERSGYMILNKKVSVFCKLLATLTLANLMTSILSSIFVDTNFLVMIIFVLSLLLSYKFFDMLFEIRLKF</sequence>